<evidence type="ECO:0000256" key="2">
    <source>
        <dbReference type="ARBA" id="ARBA00022801"/>
    </source>
</evidence>
<evidence type="ECO:0000313" key="4">
    <source>
        <dbReference type="EMBL" id="MFK4271793.1"/>
    </source>
</evidence>
<sequence length="338" mass="36532">MPVHTVLGPVDAAALGPTSMHEHLLSDLSLWARPAPPGEPPLTGPIRPQDMARLRWNALSVPHNLVLHDPGVAVAEMTALRQAGGAAVVELTLRGMGRRLVELPDISRRSGVTICVGTGWYVDTTHPDDVRTADVDTLTVKLLTDLRDGIDGTGIKPALIGELGTNHPPTEGELRVVAAAGRAAAETGCAVNVHLSFRGQDALSLVELLLSEGMSADRIVLSHMDEVLDRAYHKDAAQTGAVLEYDTFGTDFSYGSPDLRSPADHERLDMAAWLLSEGHQDQLVIGCDVWTQSNLLHNGGYGYEHLFRRIAPALEKLAGPEVLRRILVDTPRRLLDRP</sequence>
<evidence type="ECO:0000313" key="5">
    <source>
        <dbReference type="Proteomes" id="UP001620295"/>
    </source>
</evidence>
<accession>A0ABW8M0U7</accession>
<evidence type="ECO:0000256" key="3">
    <source>
        <dbReference type="PROSITE-ProRule" id="PRU00679"/>
    </source>
</evidence>
<dbReference type="InterPro" id="IPR001559">
    <property type="entry name" value="Phosphotriesterase"/>
</dbReference>
<comment type="similarity">
    <text evidence="3">Belongs to the metallo-dependent hydrolases superfamily. Phosphotriesterase family.</text>
</comment>
<reference evidence="4 5" key="1">
    <citation type="submission" date="2024-11" db="EMBL/GenBank/DDBJ databases">
        <title>The Natural Products Discovery Center: Release of the First 8490 Sequenced Strains for Exploring Actinobacteria Biosynthetic Diversity.</title>
        <authorList>
            <person name="Kalkreuter E."/>
            <person name="Kautsar S.A."/>
            <person name="Yang D."/>
            <person name="Bader C.D."/>
            <person name="Teijaro C.N."/>
            <person name="Fluegel L."/>
            <person name="Davis C.M."/>
            <person name="Simpson J.R."/>
            <person name="Lauterbach L."/>
            <person name="Steele A.D."/>
            <person name="Gui C."/>
            <person name="Meng S."/>
            <person name="Li G."/>
            <person name="Viehrig K."/>
            <person name="Ye F."/>
            <person name="Su P."/>
            <person name="Kiefer A.F."/>
            <person name="Nichols A."/>
            <person name="Cepeda A.J."/>
            <person name="Yan W."/>
            <person name="Fan B."/>
            <person name="Jiang Y."/>
            <person name="Adhikari A."/>
            <person name="Zheng C.-J."/>
            <person name="Schuster L."/>
            <person name="Cowan T.M."/>
            <person name="Smanski M.J."/>
            <person name="Chevrette M.G."/>
            <person name="De Carvalho L.P.S."/>
            <person name="Shen B."/>
        </authorList>
    </citation>
    <scope>NUCLEOTIDE SEQUENCE [LARGE SCALE GENOMIC DNA]</scope>
    <source>
        <strain evidence="4 5">NPDC020863</strain>
    </source>
</reference>
<name>A0ABW8M0U7_9ACTN</name>
<protein>
    <submittedName>
        <fullName evidence="4">Phosphotriesterase</fullName>
    </submittedName>
</protein>
<dbReference type="PROSITE" id="PS51347">
    <property type="entry name" value="PHOSPHOTRIESTERASE_2"/>
    <property type="match status" value="1"/>
</dbReference>
<organism evidence="4 5">
    <name type="scientific">Streptomyces milbemycinicus</name>
    <dbReference type="NCBI Taxonomy" id="476552"/>
    <lineage>
        <taxon>Bacteria</taxon>
        <taxon>Bacillati</taxon>
        <taxon>Actinomycetota</taxon>
        <taxon>Actinomycetes</taxon>
        <taxon>Kitasatosporales</taxon>
        <taxon>Streptomycetaceae</taxon>
        <taxon>Streptomyces</taxon>
    </lineage>
</organism>
<dbReference type="Gene3D" id="3.20.20.140">
    <property type="entry name" value="Metal-dependent hydrolases"/>
    <property type="match status" value="1"/>
</dbReference>
<keyword evidence="5" id="KW-1185">Reference proteome</keyword>
<dbReference type="Pfam" id="PF02126">
    <property type="entry name" value="PTE"/>
    <property type="match status" value="1"/>
</dbReference>
<dbReference type="RefSeq" id="WP_358644591.1">
    <property type="nucleotide sequence ID" value="NZ_JBFACG010000034.1"/>
</dbReference>
<gene>
    <name evidence="4" type="ORF">ACI2L5_43885</name>
</gene>
<dbReference type="InterPro" id="IPR032466">
    <property type="entry name" value="Metal_Hydrolase"/>
</dbReference>
<dbReference type="PANTHER" id="PTHR10819:SF3">
    <property type="entry name" value="PHOSPHOTRIESTERASE-RELATED PROTEIN"/>
    <property type="match status" value="1"/>
</dbReference>
<comment type="caution">
    <text evidence="4">The sequence shown here is derived from an EMBL/GenBank/DDBJ whole genome shotgun (WGS) entry which is preliminary data.</text>
</comment>
<dbReference type="Proteomes" id="UP001620295">
    <property type="component" value="Unassembled WGS sequence"/>
</dbReference>
<evidence type="ECO:0000256" key="1">
    <source>
        <dbReference type="ARBA" id="ARBA00022723"/>
    </source>
</evidence>
<keyword evidence="1" id="KW-0479">Metal-binding</keyword>
<proteinExistence type="inferred from homology"/>
<dbReference type="SUPFAM" id="SSF51556">
    <property type="entry name" value="Metallo-dependent hydrolases"/>
    <property type="match status" value="1"/>
</dbReference>
<dbReference type="EMBL" id="JBJDQH010000020">
    <property type="protein sequence ID" value="MFK4271793.1"/>
    <property type="molecule type" value="Genomic_DNA"/>
</dbReference>
<dbReference type="PANTHER" id="PTHR10819">
    <property type="entry name" value="PHOSPHOTRIESTERASE-RELATED"/>
    <property type="match status" value="1"/>
</dbReference>
<keyword evidence="2" id="KW-0378">Hydrolase</keyword>
<comment type="caution">
    <text evidence="3">Lacks conserved residue(s) required for the propagation of feature annotation.</text>
</comment>